<dbReference type="CDD" id="cd05476">
    <property type="entry name" value="pepsin_A_like_plant"/>
    <property type="match status" value="1"/>
</dbReference>
<dbReference type="InterPro" id="IPR033121">
    <property type="entry name" value="PEPTIDASE_A1"/>
</dbReference>
<sequence length="412" mass="44501">MPLFLHFLSLFSLFFSPSNSLSLTSHSLSQKPSLSSSSASAKLPFKYSNALVVSLPIGTPPQPMDMVLDTGSQLSWTQCRGEVNGKLVKPGITMFDPSRSSSFSLLPCNTSLCIPQIPDFTLPTSCDQRRLCHYSYFYADGTLAEGNLVTEKFTFSNSLITPSIVLGCAKASTENRGILGMNTGRLSFISQAKISKFSYCIPGRSGSDPTGLFYLGDNPNSGKFKYVNMLTFPQSQRSPNLDKLAYTLPMKGIRIAKNQLNISPAVFKPDPSGSGQTMIDSGSDLTYLVDEAYNKVRAEIVKLVGPMMKKGYEYASVADMCFDGAVAAAAGQGIGDMWFEFENGVEILVGKGEGLLTEVEKGVRCVGIGRSDRLGTGSNIIGNVHQQNMWVEYDLTNKRVGFGGAECSGLKA</sequence>
<evidence type="ECO:0000259" key="7">
    <source>
        <dbReference type="PROSITE" id="PS51767"/>
    </source>
</evidence>
<dbReference type="InterPro" id="IPR032861">
    <property type="entry name" value="TAXi_N"/>
</dbReference>
<feature type="non-terminal residue" evidence="8">
    <location>
        <position position="1"/>
    </location>
</feature>
<keyword evidence="2" id="KW-0645">Protease</keyword>
<feature type="domain" description="Peptidase A1" evidence="7">
    <location>
        <begin position="51"/>
        <end position="403"/>
    </location>
</feature>
<dbReference type="InterPro" id="IPR034161">
    <property type="entry name" value="Pepsin-like_plant"/>
</dbReference>
<accession>A0AAV6P2Y6</accession>
<dbReference type="GO" id="GO:0006508">
    <property type="term" value="P:proteolysis"/>
    <property type="evidence" value="ECO:0007669"/>
    <property type="project" value="UniProtKB-KW"/>
</dbReference>
<dbReference type="InterPro" id="IPR051708">
    <property type="entry name" value="Plant_Aspart_Prot_A1"/>
</dbReference>
<proteinExistence type="inferred from homology"/>
<keyword evidence="5" id="KW-0325">Glycoprotein</keyword>
<dbReference type="EMBL" id="JAGKQH010000001">
    <property type="protein sequence ID" value="KAG6606985.1"/>
    <property type="molecule type" value="Genomic_DNA"/>
</dbReference>
<dbReference type="AlphaFoldDB" id="A0AAV6P2Y6"/>
<evidence type="ECO:0000256" key="6">
    <source>
        <dbReference type="SAM" id="SignalP"/>
    </source>
</evidence>
<gene>
    <name evidence="8" type="primary">PCS1-8</name>
    <name evidence="8" type="ORF">SDJN03_00327</name>
</gene>
<organism evidence="8 9">
    <name type="scientific">Cucurbita argyrosperma subsp. sororia</name>
    <dbReference type="NCBI Taxonomy" id="37648"/>
    <lineage>
        <taxon>Eukaryota</taxon>
        <taxon>Viridiplantae</taxon>
        <taxon>Streptophyta</taxon>
        <taxon>Embryophyta</taxon>
        <taxon>Tracheophyta</taxon>
        <taxon>Spermatophyta</taxon>
        <taxon>Magnoliopsida</taxon>
        <taxon>eudicotyledons</taxon>
        <taxon>Gunneridae</taxon>
        <taxon>Pentapetalae</taxon>
        <taxon>rosids</taxon>
        <taxon>fabids</taxon>
        <taxon>Cucurbitales</taxon>
        <taxon>Cucurbitaceae</taxon>
        <taxon>Cucurbiteae</taxon>
        <taxon>Cucurbita</taxon>
    </lineage>
</organism>
<evidence type="ECO:0000313" key="8">
    <source>
        <dbReference type="EMBL" id="KAG6606985.1"/>
    </source>
</evidence>
<dbReference type="Proteomes" id="UP000685013">
    <property type="component" value="Chromosome 1"/>
</dbReference>
<dbReference type="InterPro" id="IPR032799">
    <property type="entry name" value="TAXi_C"/>
</dbReference>
<dbReference type="GO" id="GO:0004190">
    <property type="term" value="F:aspartic-type endopeptidase activity"/>
    <property type="evidence" value="ECO:0007669"/>
    <property type="project" value="UniProtKB-KW"/>
</dbReference>
<keyword evidence="9" id="KW-1185">Reference proteome</keyword>
<protein>
    <submittedName>
        <fullName evidence="8">Aspartic proteinase PCS1</fullName>
    </submittedName>
</protein>
<keyword evidence="6" id="KW-0732">Signal</keyword>
<keyword evidence="3" id="KW-0064">Aspartyl protease</keyword>
<comment type="similarity">
    <text evidence="1">Belongs to the peptidase A1 family.</text>
</comment>
<reference evidence="8 9" key="1">
    <citation type="journal article" date="2021" name="Hortic Res">
        <title>The domestication of Cucurbita argyrosperma as revealed by the genome of its wild relative.</title>
        <authorList>
            <person name="Barrera-Redondo J."/>
            <person name="Sanchez-de la Vega G."/>
            <person name="Aguirre-Liguori J.A."/>
            <person name="Castellanos-Morales G."/>
            <person name="Gutierrez-Guerrero Y.T."/>
            <person name="Aguirre-Dugua X."/>
            <person name="Aguirre-Planter E."/>
            <person name="Tenaillon M.I."/>
            <person name="Lira-Saade R."/>
            <person name="Eguiarte L.E."/>
        </authorList>
    </citation>
    <scope>NUCLEOTIDE SEQUENCE [LARGE SCALE GENOMIC DNA]</scope>
    <source>
        <strain evidence="8">JBR-2021</strain>
    </source>
</reference>
<comment type="caution">
    <text evidence="8">The sequence shown here is derived from an EMBL/GenBank/DDBJ whole genome shotgun (WGS) entry which is preliminary data.</text>
</comment>
<evidence type="ECO:0000256" key="2">
    <source>
        <dbReference type="ARBA" id="ARBA00022670"/>
    </source>
</evidence>
<dbReference type="PANTHER" id="PTHR47967">
    <property type="entry name" value="OS07G0603500 PROTEIN-RELATED"/>
    <property type="match status" value="1"/>
</dbReference>
<dbReference type="GO" id="GO:0005576">
    <property type="term" value="C:extracellular region"/>
    <property type="evidence" value="ECO:0007669"/>
    <property type="project" value="TreeGrafter"/>
</dbReference>
<evidence type="ECO:0000256" key="3">
    <source>
        <dbReference type="ARBA" id="ARBA00022750"/>
    </source>
</evidence>
<feature type="chain" id="PRO_5043955658" evidence="6">
    <location>
        <begin position="21"/>
        <end position="412"/>
    </location>
</feature>
<dbReference type="Pfam" id="PF14543">
    <property type="entry name" value="TAXi_N"/>
    <property type="match status" value="1"/>
</dbReference>
<evidence type="ECO:0000256" key="1">
    <source>
        <dbReference type="ARBA" id="ARBA00007447"/>
    </source>
</evidence>
<dbReference type="Pfam" id="PF14541">
    <property type="entry name" value="TAXi_C"/>
    <property type="match status" value="1"/>
</dbReference>
<keyword evidence="4" id="KW-0378">Hydrolase</keyword>
<dbReference type="PANTHER" id="PTHR47967:SF31">
    <property type="entry name" value="ASPARTYL PROTEASE FAMILY PROTEIN"/>
    <property type="match status" value="1"/>
</dbReference>
<name>A0AAV6P2Y6_9ROSI</name>
<feature type="signal peptide" evidence="6">
    <location>
        <begin position="1"/>
        <end position="20"/>
    </location>
</feature>
<evidence type="ECO:0000256" key="4">
    <source>
        <dbReference type="ARBA" id="ARBA00022801"/>
    </source>
</evidence>
<evidence type="ECO:0000256" key="5">
    <source>
        <dbReference type="ARBA" id="ARBA00023180"/>
    </source>
</evidence>
<dbReference type="PROSITE" id="PS51767">
    <property type="entry name" value="PEPTIDASE_A1"/>
    <property type="match status" value="1"/>
</dbReference>
<evidence type="ECO:0000313" key="9">
    <source>
        <dbReference type="Proteomes" id="UP000685013"/>
    </source>
</evidence>